<dbReference type="OrthoDB" id="1624675at2"/>
<dbReference type="RefSeq" id="WP_118176103.1">
    <property type="nucleotide sequence ID" value="NZ_JAQEAO010000001.1"/>
</dbReference>
<dbReference type="Proteomes" id="UP000283442">
    <property type="component" value="Unassembled WGS sequence"/>
</dbReference>
<organism evidence="1 2">
    <name type="scientific">Mitsuokella multacida</name>
    <dbReference type="NCBI Taxonomy" id="52226"/>
    <lineage>
        <taxon>Bacteria</taxon>
        <taxon>Bacillati</taxon>
        <taxon>Bacillota</taxon>
        <taxon>Negativicutes</taxon>
        <taxon>Selenomonadales</taxon>
        <taxon>Selenomonadaceae</taxon>
        <taxon>Mitsuokella</taxon>
    </lineage>
</organism>
<dbReference type="EMBL" id="QRHE01000006">
    <property type="protein sequence ID" value="RHF51473.1"/>
    <property type="molecule type" value="Genomic_DNA"/>
</dbReference>
<evidence type="ECO:0000313" key="1">
    <source>
        <dbReference type="EMBL" id="RHF51473.1"/>
    </source>
</evidence>
<accession>A0A414NWG0</accession>
<gene>
    <name evidence="1" type="ORF">DW674_06830</name>
</gene>
<reference evidence="1 2" key="1">
    <citation type="submission" date="2018-08" db="EMBL/GenBank/DDBJ databases">
        <title>A genome reference for cultivated species of the human gut microbiota.</title>
        <authorList>
            <person name="Zou Y."/>
            <person name="Xue W."/>
            <person name="Luo G."/>
        </authorList>
    </citation>
    <scope>NUCLEOTIDE SEQUENCE [LARGE SCALE GENOMIC DNA]</scope>
    <source>
        <strain evidence="1 2">AM25-21AC</strain>
    </source>
</reference>
<dbReference type="AlphaFoldDB" id="A0A414NWG0"/>
<proteinExistence type="predicted"/>
<comment type="caution">
    <text evidence="1">The sequence shown here is derived from an EMBL/GenBank/DDBJ whole genome shotgun (WGS) entry which is preliminary data.</text>
</comment>
<evidence type="ECO:0000313" key="2">
    <source>
        <dbReference type="Proteomes" id="UP000283442"/>
    </source>
</evidence>
<protein>
    <submittedName>
        <fullName evidence="1">Uncharacterized protein</fullName>
    </submittedName>
</protein>
<sequence length="101" mass="11781">MITKQEIYETDDGKVRVRNTIDISQAVAMAKDVSERRARGKNLVPLGYIPPEYWSFDPWLIEAKRARAAGDKHEYQKYVMKFFRLHPEFAVIQSAKYWSGA</sequence>
<name>A0A414NWG0_9FIRM</name>